<dbReference type="AlphaFoldDB" id="A0A135L3G9"/>
<keyword evidence="4" id="KW-1185">Reference proteome</keyword>
<dbReference type="PANTHER" id="PTHR30336:SF4">
    <property type="entry name" value="ENVELOPE BIOGENESIS FACTOR ELYC"/>
    <property type="match status" value="1"/>
</dbReference>
<dbReference type="InterPro" id="IPR003848">
    <property type="entry name" value="DUF218"/>
</dbReference>
<evidence type="ECO:0000313" key="4">
    <source>
        <dbReference type="Proteomes" id="UP000070352"/>
    </source>
</evidence>
<dbReference type="InterPro" id="IPR014729">
    <property type="entry name" value="Rossmann-like_a/b/a_fold"/>
</dbReference>
<keyword evidence="1" id="KW-0472">Membrane</keyword>
<sequence length="257" mass="29225">MAGRTLIIIGLIGILDFIFLLLVGGGINFGTLFPAGAGILLVAWGYFKLKIQYSVHERSSWYSMFKRFEKIVTLFIMIWLASFIWIVTLIFMSAHPTNKVDADYMIVLGSGLHDDQLTLTLLERLNTSIDYLSKYPDLPVVVTGGKGFGETISEAEAMKKYLVEQGINKERILTEDQSTSTMENFRFSKDMLLKKGEKEPLKILIVTSDFHLFRAKLLARRIGFEPTGLPAKTPIYVLPNLYIREYFAVVKSFLFDR</sequence>
<accession>A0A135L3G9</accession>
<gene>
    <name evidence="3" type="ORF">U473_05530</name>
</gene>
<dbReference type="GO" id="GO:0043164">
    <property type="term" value="P:Gram-negative-bacterium-type cell wall biogenesis"/>
    <property type="evidence" value="ECO:0007669"/>
    <property type="project" value="TreeGrafter"/>
</dbReference>
<name>A0A135L3G9_9BACI</name>
<comment type="caution">
    <text evidence="3">The sequence shown here is derived from an EMBL/GenBank/DDBJ whole genome shotgun (WGS) entry which is preliminary data.</text>
</comment>
<dbReference type="OrthoDB" id="9782395at2"/>
<dbReference type="Pfam" id="PF02698">
    <property type="entry name" value="DUF218"/>
    <property type="match status" value="1"/>
</dbReference>
<dbReference type="CDD" id="cd06259">
    <property type="entry name" value="YdcF-like"/>
    <property type="match status" value="1"/>
</dbReference>
<feature type="transmembrane region" description="Helical" evidence="1">
    <location>
        <begin position="7"/>
        <end position="27"/>
    </location>
</feature>
<dbReference type="STRING" id="1413211.U473_05530"/>
<dbReference type="InterPro" id="IPR051599">
    <property type="entry name" value="Cell_Envelope_Assoc"/>
</dbReference>
<dbReference type="EMBL" id="LSKU01000001">
    <property type="protein sequence ID" value="KXG43535.1"/>
    <property type="molecule type" value="Genomic_DNA"/>
</dbReference>
<keyword evidence="1" id="KW-0812">Transmembrane</keyword>
<protein>
    <recommendedName>
        <fullName evidence="2">DUF218 domain-containing protein</fullName>
    </recommendedName>
</protein>
<proteinExistence type="predicted"/>
<dbReference type="Proteomes" id="UP000070352">
    <property type="component" value="Unassembled WGS sequence"/>
</dbReference>
<feature type="transmembrane region" description="Helical" evidence="1">
    <location>
        <begin position="71"/>
        <end position="92"/>
    </location>
</feature>
<reference evidence="3 4" key="1">
    <citation type="submission" date="2016-02" db="EMBL/GenBank/DDBJ databases">
        <title>Draft Genome for Tepidibacillus decaturensis nov. sp. Strain Z9, an Anaerobic, Moderately Thermophilic and Heterotrophic Bacterium from Deep Subsurface of the Illinois Basin, USA.</title>
        <authorList>
            <person name="Dong Y."/>
            <person name="Chang J.Y."/>
            <person name="Sanford R."/>
            <person name="Fouke B.W."/>
        </authorList>
    </citation>
    <scope>NUCLEOTIDE SEQUENCE [LARGE SCALE GENOMIC DNA]</scope>
    <source>
        <strain evidence="3 4">Z9</strain>
    </source>
</reference>
<feature type="domain" description="DUF218" evidence="2">
    <location>
        <begin position="103"/>
        <end position="247"/>
    </location>
</feature>
<evidence type="ECO:0000259" key="2">
    <source>
        <dbReference type="Pfam" id="PF02698"/>
    </source>
</evidence>
<organism evidence="3 4">
    <name type="scientific">Tepidibacillus decaturensis</name>
    <dbReference type="NCBI Taxonomy" id="1413211"/>
    <lineage>
        <taxon>Bacteria</taxon>
        <taxon>Bacillati</taxon>
        <taxon>Bacillota</taxon>
        <taxon>Bacilli</taxon>
        <taxon>Bacillales</taxon>
        <taxon>Bacillaceae</taxon>
        <taxon>Tepidibacillus</taxon>
    </lineage>
</organism>
<dbReference type="GO" id="GO:0005886">
    <property type="term" value="C:plasma membrane"/>
    <property type="evidence" value="ECO:0007669"/>
    <property type="project" value="TreeGrafter"/>
</dbReference>
<evidence type="ECO:0000256" key="1">
    <source>
        <dbReference type="SAM" id="Phobius"/>
    </source>
</evidence>
<evidence type="ECO:0000313" key="3">
    <source>
        <dbReference type="EMBL" id="KXG43535.1"/>
    </source>
</evidence>
<dbReference type="Gene3D" id="3.40.50.620">
    <property type="entry name" value="HUPs"/>
    <property type="match status" value="1"/>
</dbReference>
<keyword evidence="1" id="KW-1133">Transmembrane helix</keyword>
<dbReference type="RefSeq" id="WP_068724153.1">
    <property type="nucleotide sequence ID" value="NZ_LSKU01000001.1"/>
</dbReference>
<feature type="transmembrane region" description="Helical" evidence="1">
    <location>
        <begin position="33"/>
        <end position="51"/>
    </location>
</feature>
<dbReference type="PANTHER" id="PTHR30336">
    <property type="entry name" value="INNER MEMBRANE PROTEIN, PROBABLE PERMEASE"/>
    <property type="match status" value="1"/>
</dbReference>
<dbReference type="GO" id="GO:0000270">
    <property type="term" value="P:peptidoglycan metabolic process"/>
    <property type="evidence" value="ECO:0007669"/>
    <property type="project" value="TreeGrafter"/>
</dbReference>